<dbReference type="CDD" id="cd00884">
    <property type="entry name" value="beta_CA_cladeB"/>
    <property type="match status" value="1"/>
</dbReference>
<dbReference type="GO" id="GO:0004089">
    <property type="term" value="F:carbonate dehydratase activity"/>
    <property type="evidence" value="ECO:0007669"/>
    <property type="project" value="UniProtKB-EC"/>
</dbReference>
<evidence type="ECO:0000313" key="9">
    <source>
        <dbReference type="Proteomes" id="UP000267003"/>
    </source>
</evidence>
<proteinExistence type="inferred from homology"/>
<dbReference type="OrthoDB" id="9797527at2"/>
<evidence type="ECO:0000256" key="3">
    <source>
        <dbReference type="ARBA" id="ARBA00022723"/>
    </source>
</evidence>
<comment type="catalytic activity">
    <reaction evidence="6">
        <text>hydrogencarbonate + H(+) = CO2 + H2O</text>
        <dbReference type="Rhea" id="RHEA:10748"/>
        <dbReference type="ChEBI" id="CHEBI:15377"/>
        <dbReference type="ChEBI" id="CHEBI:15378"/>
        <dbReference type="ChEBI" id="CHEBI:16526"/>
        <dbReference type="ChEBI" id="CHEBI:17544"/>
        <dbReference type="EC" id="4.2.1.1"/>
    </reaction>
</comment>
<dbReference type="SMART" id="SM00947">
    <property type="entry name" value="Pro_CA"/>
    <property type="match status" value="1"/>
</dbReference>
<dbReference type="PROSITE" id="PS00704">
    <property type="entry name" value="PROK_CO2_ANHYDRASE_1"/>
    <property type="match status" value="1"/>
</dbReference>
<protein>
    <recommendedName>
        <fullName evidence="2">carbonic anhydrase</fullName>
        <ecNumber evidence="2">4.2.1.1</ecNumber>
    </recommendedName>
</protein>
<dbReference type="InterPro" id="IPR045066">
    <property type="entry name" value="Beta_CA_cladeB"/>
</dbReference>
<keyword evidence="3 7" id="KW-0479">Metal-binding</keyword>
<organism evidence="8 9">
    <name type="scientific">Corallococcus aberystwythensis</name>
    <dbReference type="NCBI Taxonomy" id="2316722"/>
    <lineage>
        <taxon>Bacteria</taxon>
        <taxon>Pseudomonadati</taxon>
        <taxon>Myxococcota</taxon>
        <taxon>Myxococcia</taxon>
        <taxon>Myxococcales</taxon>
        <taxon>Cystobacterineae</taxon>
        <taxon>Myxococcaceae</taxon>
        <taxon>Corallococcus</taxon>
    </lineage>
</organism>
<accession>A0A3A8QFI3</accession>
<evidence type="ECO:0000256" key="7">
    <source>
        <dbReference type="PIRSR" id="PIRSR601765-1"/>
    </source>
</evidence>
<feature type="binding site" evidence="7">
    <location>
        <position position="106"/>
    </location>
    <ligand>
        <name>Zn(2+)</name>
        <dbReference type="ChEBI" id="CHEBI:29105"/>
    </ligand>
</feature>
<dbReference type="Pfam" id="PF00484">
    <property type="entry name" value="Pro_CA"/>
    <property type="match status" value="1"/>
</dbReference>
<evidence type="ECO:0000256" key="4">
    <source>
        <dbReference type="ARBA" id="ARBA00022833"/>
    </source>
</evidence>
<dbReference type="GO" id="GO:0015976">
    <property type="term" value="P:carbon utilization"/>
    <property type="evidence" value="ECO:0007669"/>
    <property type="project" value="InterPro"/>
</dbReference>
<dbReference type="RefSeq" id="WP_120555844.1">
    <property type="nucleotide sequence ID" value="NZ_RAWK01000071.1"/>
</dbReference>
<dbReference type="PANTHER" id="PTHR11002">
    <property type="entry name" value="CARBONIC ANHYDRASE"/>
    <property type="match status" value="1"/>
</dbReference>
<dbReference type="AlphaFoldDB" id="A0A3A8QFI3"/>
<dbReference type="Proteomes" id="UP000267003">
    <property type="component" value="Unassembled WGS sequence"/>
</dbReference>
<evidence type="ECO:0000256" key="6">
    <source>
        <dbReference type="ARBA" id="ARBA00048348"/>
    </source>
</evidence>
<feature type="binding site" evidence="7">
    <location>
        <position position="103"/>
    </location>
    <ligand>
        <name>Zn(2+)</name>
        <dbReference type="ChEBI" id="CHEBI:29105"/>
    </ligand>
</feature>
<reference evidence="9" key="1">
    <citation type="submission" date="2018-09" db="EMBL/GenBank/DDBJ databases">
        <authorList>
            <person name="Livingstone P.G."/>
            <person name="Whitworth D.E."/>
        </authorList>
    </citation>
    <scope>NUCLEOTIDE SEQUENCE [LARGE SCALE GENOMIC DNA]</scope>
    <source>
        <strain evidence="9">AB050A</strain>
    </source>
</reference>
<dbReference type="SUPFAM" id="SSF53056">
    <property type="entry name" value="beta-carbonic anhydrase, cab"/>
    <property type="match status" value="1"/>
</dbReference>
<keyword evidence="9" id="KW-1185">Reference proteome</keyword>
<evidence type="ECO:0000313" key="8">
    <source>
        <dbReference type="EMBL" id="RKH67453.1"/>
    </source>
</evidence>
<dbReference type="EC" id="4.2.1.1" evidence="2"/>
<dbReference type="Gene3D" id="3.40.1050.10">
    <property type="entry name" value="Carbonic anhydrase"/>
    <property type="match status" value="1"/>
</dbReference>
<comment type="cofactor">
    <cofactor evidence="7">
        <name>Zn(2+)</name>
        <dbReference type="ChEBI" id="CHEBI:29105"/>
    </cofactor>
    <text evidence="7">Binds 1 zinc ion per subunit.</text>
</comment>
<name>A0A3A8QFI3_9BACT</name>
<feature type="binding site" evidence="7">
    <location>
        <position position="41"/>
    </location>
    <ligand>
        <name>Zn(2+)</name>
        <dbReference type="ChEBI" id="CHEBI:29105"/>
    </ligand>
</feature>
<comment type="caution">
    <text evidence="8">The sequence shown here is derived from an EMBL/GenBank/DDBJ whole genome shotgun (WGS) entry which is preliminary data.</text>
</comment>
<sequence length="238" mass="25735">MKKLIRGLLDFRRHTLPSYRATFARLAKGQSPDCLFISCSDSRVVPNLLVSTDPGDLFTVRNVGNLVPPATLDGQNTADRSEAAAIEFSLGFLPIEDVVVCGHSSCGAMKAILAGGVVDGAPNLEKWLAHGTPSLKALKENTQVGAGLPDADRLSQLNVLEQLEHLKTYPIVRERLAAGTLRLHGWWFDIGAAQVHAYREDLGRFVPIDETEGERLLTALSDASAQGAEEQQGLRAVQ</sequence>
<dbReference type="GO" id="GO:0008270">
    <property type="term" value="F:zinc ion binding"/>
    <property type="evidence" value="ECO:0007669"/>
    <property type="project" value="InterPro"/>
</dbReference>
<evidence type="ECO:0000256" key="2">
    <source>
        <dbReference type="ARBA" id="ARBA00012925"/>
    </source>
</evidence>
<gene>
    <name evidence="8" type="ORF">D7W81_13850</name>
</gene>
<keyword evidence="4 7" id="KW-0862">Zinc</keyword>
<dbReference type="InterPro" id="IPR015892">
    <property type="entry name" value="Carbonic_anhydrase_CS"/>
</dbReference>
<dbReference type="InterPro" id="IPR001765">
    <property type="entry name" value="Carbonic_anhydrase"/>
</dbReference>
<dbReference type="PANTHER" id="PTHR11002:SF76">
    <property type="entry name" value="CARBONIC ANHYDRASE"/>
    <property type="match status" value="1"/>
</dbReference>
<dbReference type="InterPro" id="IPR036874">
    <property type="entry name" value="Carbonic_anhydrase_sf"/>
</dbReference>
<evidence type="ECO:0000256" key="1">
    <source>
        <dbReference type="ARBA" id="ARBA00006217"/>
    </source>
</evidence>
<comment type="similarity">
    <text evidence="1">Belongs to the beta-class carbonic anhydrase family.</text>
</comment>
<feature type="binding site" evidence="7">
    <location>
        <position position="39"/>
    </location>
    <ligand>
        <name>Zn(2+)</name>
        <dbReference type="ChEBI" id="CHEBI:29105"/>
    </ligand>
</feature>
<evidence type="ECO:0000256" key="5">
    <source>
        <dbReference type="ARBA" id="ARBA00023239"/>
    </source>
</evidence>
<keyword evidence="5" id="KW-0456">Lyase</keyword>
<dbReference type="EMBL" id="RAWK01000071">
    <property type="protein sequence ID" value="RKH67453.1"/>
    <property type="molecule type" value="Genomic_DNA"/>
</dbReference>